<dbReference type="Gene3D" id="3.40.50.12780">
    <property type="entry name" value="N-terminal domain of ligase-like"/>
    <property type="match status" value="1"/>
</dbReference>
<dbReference type="InterPro" id="IPR045851">
    <property type="entry name" value="AMP-bd_C_sf"/>
</dbReference>
<dbReference type="KEGG" id="ddt:AAY81_03170"/>
<dbReference type="AlphaFoldDB" id="A0A172RXG0"/>
<proteinExistence type="predicted"/>
<dbReference type="SUPFAM" id="SSF56801">
    <property type="entry name" value="Acetyl-CoA synthetase-like"/>
    <property type="match status" value="1"/>
</dbReference>
<dbReference type="PANTHER" id="PTHR24096">
    <property type="entry name" value="LONG-CHAIN-FATTY-ACID--COA LIGASE"/>
    <property type="match status" value="1"/>
</dbReference>
<evidence type="ECO:0000259" key="2">
    <source>
        <dbReference type="Pfam" id="PF13193"/>
    </source>
</evidence>
<dbReference type="EMBL" id="FOEC01000003">
    <property type="protein sequence ID" value="SEO62034.1"/>
    <property type="molecule type" value="Genomic_DNA"/>
</dbReference>
<dbReference type="Pfam" id="PF00501">
    <property type="entry name" value="AMP-binding"/>
    <property type="match status" value="1"/>
</dbReference>
<accession>A0A172RXG0</accession>
<feature type="domain" description="AMP-dependent synthetase/ligase" evidence="1">
    <location>
        <begin position="33"/>
        <end position="371"/>
    </location>
</feature>
<dbReference type="InterPro" id="IPR025110">
    <property type="entry name" value="AMP-bd_C"/>
</dbReference>
<evidence type="ECO:0000259" key="1">
    <source>
        <dbReference type="Pfam" id="PF00501"/>
    </source>
</evidence>
<dbReference type="CDD" id="cd04433">
    <property type="entry name" value="AFD_class_I"/>
    <property type="match status" value="1"/>
</dbReference>
<dbReference type="Gene3D" id="3.30.300.30">
    <property type="match status" value="1"/>
</dbReference>
<dbReference type="InterPro" id="IPR042099">
    <property type="entry name" value="ANL_N_sf"/>
</dbReference>
<feature type="domain" description="AMP-binding enzyme C-terminal" evidence="2">
    <location>
        <begin position="425"/>
        <end position="494"/>
    </location>
</feature>
<dbReference type="RefSeq" id="WP_066661270.1">
    <property type="nucleotide sequence ID" value="NZ_CP011402.1"/>
</dbReference>
<dbReference type="InterPro" id="IPR000873">
    <property type="entry name" value="AMP-dep_synth/lig_dom"/>
</dbReference>
<reference evidence="4" key="1">
    <citation type="submission" date="2016-10" db="EMBL/GenBank/DDBJ databases">
        <authorList>
            <person name="Varghese N."/>
        </authorList>
    </citation>
    <scope>NUCLEOTIDE SEQUENCE [LARGE SCALE GENOMIC DNA]</scope>
    <source>
        <strain evidence="4">DSM 21843</strain>
    </source>
</reference>
<dbReference type="Pfam" id="PF13193">
    <property type="entry name" value="AMP-binding_C"/>
    <property type="match status" value="1"/>
</dbReference>
<dbReference type="STRING" id="79604.AAY81_03170"/>
<dbReference type="OrthoDB" id="2472181at2"/>
<gene>
    <name evidence="3" type="ORF">SAMN02910314_00682</name>
</gene>
<organism evidence="3 4">
    <name type="scientific">Denitrobacterium detoxificans</name>
    <dbReference type="NCBI Taxonomy" id="79604"/>
    <lineage>
        <taxon>Bacteria</taxon>
        <taxon>Bacillati</taxon>
        <taxon>Actinomycetota</taxon>
        <taxon>Coriobacteriia</taxon>
        <taxon>Eggerthellales</taxon>
        <taxon>Eggerthellaceae</taxon>
        <taxon>Denitrobacterium</taxon>
    </lineage>
</organism>
<evidence type="ECO:0000313" key="4">
    <source>
        <dbReference type="Proteomes" id="UP000182975"/>
    </source>
</evidence>
<keyword evidence="3" id="KW-0436">Ligase</keyword>
<evidence type="ECO:0000313" key="3">
    <source>
        <dbReference type="EMBL" id="SEO62034.1"/>
    </source>
</evidence>
<dbReference type="GO" id="GO:0016405">
    <property type="term" value="F:CoA-ligase activity"/>
    <property type="evidence" value="ECO:0007669"/>
    <property type="project" value="TreeGrafter"/>
</dbReference>
<name>A0A172RXG0_9ACTN</name>
<keyword evidence="4" id="KW-1185">Reference proteome</keyword>
<dbReference type="Proteomes" id="UP000182975">
    <property type="component" value="Unassembled WGS sequence"/>
</dbReference>
<protein>
    <submittedName>
        <fullName evidence="3">Acyl-CoA synthetase (AMP-forming)/AMP-acid ligase II</fullName>
    </submittedName>
</protein>
<sequence length="516" mass="56753">MSLRDGVIDGDLQTYYRSLLEEAGDDEVFVTQSGSYSGVQALGLCEGIRDELIRRGFKPNEYCAYGGSDDIGMVAAAFGIALAGGASFGLQNYVGADSWTRFIRDTGARFVVCESFIVEKLRDRLLEAGCEVEFIEITAQGSILAPTGSEAFEDRHVSYDDASVVRFTAGRAGAAQGIVLSHRAQFYSLAKMAAVYGQRERGRYLQLTPTTDVQGIGMLVAALFRRETVIIYWGKPTTEGIVRAMEQHRITDLFLPSSQMVKLARSDAAAMADLSALDRFVYGGQKVSAEDIMDAYDLLDCDFAQIYGSTETGLLMWLSPEDHRKGDSKVFDSAGVKVPFAGTEVIVQDPRTGEEMPPGEVGHVVTKNPSVCVQTLGYDAPVEVVDGWRDTLDQGYFDEEGYLHIVGVSRDVILYRGFVMYAFDVEKVLLDMDGVRAAVAHPISDAADGEHIFVWVALDEGVQYTEEQLGSELEVVRGPWYRPSRIQIVDEIPDRDASGAYDKQKLRERAEAIMAQ</sequence>